<dbReference type="PANTHER" id="PTHR43865:SF1">
    <property type="entry name" value="RUBRERYTHRIN-RELATED"/>
    <property type="match status" value="1"/>
</dbReference>
<dbReference type="InterPro" id="IPR003251">
    <property type="entry name" value="Rr_diiron-bd_dom"/>
</dbReference>
<dbReference type="PANTHER" id="PTHR43865">
    <property type="entry name" value="RUBRERYTHRIN-RELATED"/>
    <property type="match status" value="1"/>
</dbReference>
<dbReference type="GO" id="GO:0046872">
    <property type="term" value="F:metal ion binding"/>
    <property type="evidence" value="ECO:0007669"/>
    <property type="project" value="InterPro"/>
</dbReference>
<dbReference type="Gene3D" id="1.20.1260.10">
    <property type="match status" value="1"/>
</dbReference>
<dbReference type="Proteomes" id="UP000277633">
    <property type="component" value="Unassembled WGS sequence"/>
</dbReference>
<dbReference type="CDD" id="cd01041">
    <property type="entry name" value="Rubrerythrin"/>
    <property type="match status" value="1"/>
</dbReference>
<feature type="domain" description="PH" evidence="2">
    <location>
        <begin position="1"/>
        <end position="63"/>
    </location>
</feature>
<proteinExistence type="predicted"/>
<sequence>MEETIKNLAKAFVGESQARNRYTFYAKVAQKEGFEQISEIFLITAENEKEHAKWLLRLINELKKKYNKSLPEIEIEVVVPTTFGNTVENLKA</sequence>
<gene>
    <name evidence="4" type="ORF">DRO07_02015</name>
</gene>
<dbReference type="InterPro" id="IPR001849">
    <property type="entry name" value="PH_domain"/>
</dbReference>
<dbReference type="Pfam" id="PF02915">
    <property type="entry name" value="Rubrerythrin"/>
    <property type="match status" value="1"/>
</dbReference>
<comment type="cofactor">
    <cofactor evidence="1">
        <name>Fe(3+)</name>
        <dbReference type="ChEBI" id="CHEBI:29034"/>
    </cofactor>
</comment>
<evidence type="ECO:0000259" key="2">
    <source>
        <dbReference type="PROSITE" id="PS50003"/>
    </source>
</evidence>
<organism evidence="4 5">
    <name type="scientific">Candidatus Iainarchaeum sp</name>
    <dbReference type="NCBI Taxonomy" id="3101447"/>
    <lineage>
        <taxon>Archaea</taxon>
        <taxon>Candidatus Iainarchaeota</taxon>
        <taxon>Candidatus Iainarchaeia</taxon>
        <taxon>Candidatus Iainarchaeales</taxon>
        <taxon>Candidatus Iainarchaeaceae</taxon>
        <taxon>Candidatus Iainarchaeum</taxon>
    </lineage>
</organism>
<dbReference type="GO" id="GO:0016491">
    <property type="term" value="F:oxidoreductase activity"/>
    <property type="evidence" value="ECO:0007669"/>
    <property type="project" value="InterPro"/>
</dbReference>
<protein>
    <submittedName>
        <fullName evidence="4">Rubrerythrin family protein</fullName>
    </submittedName>
</protein>
<dbReference type="PROSITE" id="PS50003">
    <property type="entry name" value="PH_DOMAIN"/>
    <property type="match status" value="1"/>
</dbReference>
<comment type="caution">
    <text evidence="4">The sequence shown here is derived from an EMBL/GenBank/DDBJ whole genome shotgun (WGS) entry which is preliminary data.</text>
</comment>
<dbReference type="InterPro" id="IPR012347">
    <property type="entry name" value="Ferritin-like"/>
</dbReference>
<evidence type="ECO:0000259" key="3">
    <source>
        <dbReference type="PROSITE" id="PS50905"/>
    </source>
</evidence>
<evidence type="ECO:0000313" key="5">
    <source>
        <dbReference type="Proteomes" id="UP000277633"/>
    </source>
</evidence>
<feature type="non-terminal residue" evidence="4">
    <location>
        <position position="92"/>
    </location>
</feature>
<reference evidence="4 5" key="1">
    <citation type="submission" date="2018-06" db="EMBL/GenBank/DDBJ databases">
        <title>Extensive metabolic versatility and redundancy in microbially diverse, dynamic hydrothermal sediments.</title>
        <authorList>
            <person name="Dombrowski N."/>
            <person name="Teske A."/>
            <person name="Baker B.J."/>
        </authorList>
    </citation>
    <scope>NUCLEOTIDE SEQUENCE [LARGE SCALE GENOMIC DNA]</scope>
    <source>
        <strain evidence="4">B9_G13</strain>
    </source>
</reference>
<evidence type="ECO:0000313" key="4">
    <source>
        <dbReference type="EMBL" id="RLG69576.1"/>
    </source>
</evidence>
<dbReference type="EMBL" id="QMWO01000064">
    <property type="protein sequence ID" value="RLG69576.1"/>
    <property type="molecule type" value="Genomic_DNA"/>
</dbReference>
<name>A0A497JGD3_9ARCH</name>
<accession>A0A497JGD3</accession>
<feature type="domain" description="Ferritin-like diiron" evidence="3">
    <location>
        <begin position="1"/>
        <end position="92"/>
    </location>
</feature>
<dbReference type="InterPro" id="IPR009078">
    <property type="entry name" value="Ferritin-like_SF"/>
</dbReference>
<dbReference type="SUPFAM" id="SSF47240">
    <property type="entry name" value="Ferritin-like"/>
    <property type="match status" value="1"/>
</dbReference>
<evidence type="ECO:0000256" key="1">
    <source>
        <dbReference type="ARBA" id="ARBA00001965"/>
    </source>
</evidence>
<dbReference type="InterPro" id="IPR009040">
    <property type="entry name" value="Ferritin-like_diiron"/>
</dbReference>
<dbReference type="InterPro" id="IPR052364">
    <property type="entry name" value="Rubrerythrin"/>
</dbReference>
<dbReference type="PROSITE" id="PS50905">
    <property type="entry name" value="FERRITIN_LIKE"/>
    <property type="match status" value="1"/>
</dbReference>
<dbReference type="AlphaFoldDB" id="A0A497JGD3"/>